<organism evidence="3 4">
    <name type="scientific">Caenorhabditis elegans</name>
    <dbReference type="NCBI Taxonomy" id="6239"/>
    <lineage>
        <taxon>Eukaryota</taxon>
        <taxon>Metazoa</taxon>
        <taxon>Ecdysozoa</taxon>
        <taxon>Nematoda</taxon>
        <taxon>Chromadorea</taxon>
        <taxon>Rhabditida</taxon>
        <taxon>Rhabditina</taxon>
        <taxon>Rhabditomorpha</taxon>
        <taxon>Rhabditoidea</taxon>
        <taxon>Rhabditidae</taxon>
        <taxon>Peloderinae</taxon>
        <taxon>Caenorhabditis</taxon>
    </lineage>
</organism>
<keyword evidence="2" id="KW-0472">Membrane</keyword>
<dbReference type="GeneID" id="185108"/>
<feature type="region of interest" description="Disordered" evidence="1">
    <location>
        <begin position="143"/>
        <end position="175"/>
    </location>
</feature>
<dbReference type="KEGG" id="cel:CELE_F29B9.7"/>
<dbReference type="AGR" id="WB:WBGene00017922"/>
<dbReference type="SMR" id="Q9GYI6"/>
<dbReference type="FunCoup" id="Q9GYI6">
    <property type="interactions" value="268"/>
</dbReference>
<dbReference type="PaxDb" id="6239-F29B9.7"/>
<dbReference type="eggNOG" id="ENOG502THEZ">
    <property type="taxonomic scope" value="Eukaryota"/>
</dbReference>
<reference evidence="3 4" key="1">
    <citation type="journal article" date="1998" name="Science">
        <title>Genome sequence of the nematode C. elegans: a platform for investigating biology.</title>
        <authorList>
            <consortium name="The C. elegans sequencing consortium"/>
            <person name="Sulson J.E."/>
            <person name="Waterston R."/>
        </authorList>
    </citation>
    <scope>NUCLEOTIDE SEQUENCE [LARGE SCALE GENOMIC DNA]</scope>
    <source>
        <strain evidence="3 4">Bristol N2</strain>
    </source>
</reference>
<evidence type="ECO:0000313" key="3">
    <source>
        <dbReference type="EMBL" id="CCD70234.1"/>
    </source>
</evidence>
<dbReference type="OrthoDB" id="5860790at2759"/>
<feature type="compositionally biased region" description="Basic and acidic residues" evidence="1">
    <location>
        <begin position="148"/>
        <end position="175"/>
    </location>
</feature>
<dbReference type="RefSeq" id="NP_500603.2">
    <property type="nucleotide sequence ID" value="NM_068202.2"/>
</dbReference>
<proteinExistence type="predicted"/>
<feature type="transmembrane region" description="Helical" evidence="2">
    <location>
        <begin position="48"/>
        <end position="70"/>
    </location>
</feature>
<sequence>MSSKSGVIEFPEDNKFVHTNMADYTTELLDGSESTTKSTATDEPPNQLFLSSLLFLSSAICSLFAASILVRSFPFFGSTLSLVIILVTREWNRIYGGLLSPNLKATINYSTVMRDHREYIPLYDMDWLFGGRYKPYYYGCTGPSNNPDMERTPDDPGSRSPTKERKEGEVLKKDD</sequence>
<dbReference type="OMA" id="YDMDWLF"/>
<protein>
    <submittedName>
        <fullName evidence="3">Pheromone-regulated membrane protein 10</fullName>
    </submittedName>
</protein>
<evidence type="ECO:0000313" key="4">
    <source>
        <dbReference type="Proteomes" id="UP000001940"/>
    </source>
</evidence>
<dbReference type="Proteomes" id="UP000001940">
    <property type="component" value="Chromosome IV"/>
</dbReference>
<dbReference type="STRING" id="6239.F29B9.7.1"/>
<evidence type="ECO:0000256" key="1">
    <source>
        <dbReference type="SAM" id="MobiDB-lite"/>
    </source>
</evidence>
<dbReference type="Bgee" id="WBGene00017922">
    <property type="expression patterns" value="Expressed in larva and 2 other cell types or tissues"/>
</dbReference>
<keyword evidence="4" id="KW-1185">Reference proteome</keyword>
<accession>Q9GYI6</accession>
<gene>
    <name evidence="3" type="ORF">CELE_F29B9.7</name>
    <name evidence="3 5" type="ORF">F29B9.7</name>
</gene>
<evidence type="ECO:0000313" key="5">
    <source>
        <dbReference type="WormBase" id="F29B9.7"/>
    </source>
</evidence>
<dbReference type="AlphaFoldDB" id="Q9GYI6"/>
<dbReference type="CTD" id="185108"/>
<dbReference type="WormBase" id="F29B9.7">
    <property type="protein sequence ID" value="CE44815"/>
    <property type="gene ID" value="WBGene00017922"/>
</dbReference>
<keyword evidence="2" id="KW-0812">Transmembrane</keyword>
<keyword evidence="2" id="KW-1133">Transmembrane helix</keyword>
<dbReference type="EMBL" id="BX284604">
    <property type="protein sequence ID" value="CCD70234.1"/>
    <property type="molecule type" value="Genomic_DNA"/>
</dbReference>
<dbReference type="UCSC" id="F29B9.7">
    <property type="organism name" value="c. elegans"/>
</dbReference>
<dbReference type="InParanoid" id="Q9GYI6"/>
<evidence type="ECO:0000256" key="2">
    <source>
        <dbReference type="SAM" id="Phobius"/>
    </source>
</evidence>
<dbReference type="HOGENOM" id="CLU_1526527_0_0_1"/>
<name>Q9GYI6_CAEEL</name>